<comment type="caution">
    <text evidence="1">The sequence shown here is derived from an EMBL/GenBank/DDBJ whole genome shotgun (WGS) entry which is preliminary data.</text>
</comment>
<dbReference type="EMBL" id="VUMH01000004">
    <property type="protein sequence ID" value="MSS27570.1"/>
    <property type="molecule type" value="Genomic_DNA"/>
</dbReference>
<protein>
    <submittedName>
        <fullName evidence="1">Response regulator transcription factor</fullName>
    </submittedName>
</protein>
<dbReference type="PANTHER" id="PTHR37812:SF1">
    <property type="entry name" value="MU-LIKE PROPHAGE FLUMU PROTEIN C"/>
    <property type="match status" value="1"/>
</dbReference>
<sequence>MSYKKANDVLPHFLLNAVQAYIDGECIYIPRKADNKLPWGTNTETRKDIQARNREIVARRLAGCSVKGLAEHYCLSEKTIYKIINSFKNS</sequence>
<gene>
    <name evidence="1" type="ORF">FYJ44_05790</name>
</gene>
<dbReference type="Proteomes" id="UP000477488">
    <property type="component" value="Unassembled WGS sequence"/>
</dbReference>
<evidence type="ECO:0000313" key="1">
    <source>
        <dbReference type="EMBL" id="MSS27570.1"/>
    </source>
</evidence>
<name>A0A6L5XK40_9BACT</name>
<dbReference type="InterPro" id="IPR049739">
    <property type="entry name" value="YraL-like"/>
</dbReference>
<dbReference type="AlphaFoldDB" id="A0A6L5XK40"/>
<dbReference type="PANTHER" id="PTHR37812">
    <property type="entry name" value="MU-LIKE PROPHAGE FLUMU PROTEIN C"/>
    <property type="match status" value="1"/>
</dbReference>
<evidence type="ECO:0000313" key="2">
    <source>
        <dbReference type="Proteomes" id="UP000477488"/>
    </source>
</evidence>
<keyword evidence="2" id="KW-1185">Reference proteome</keyword>
<dbReference type="InterPro" id="IPR009057">
    <property type="entry name" value="Homeodomain-like_sf"/>
</dbReference>
<organism evidence="1 2">
    <name type="scientific">Desulfovibrio porci</name>
    <dbReference type="NCBI Taxonomy" id="2605782"/>
    <lineage>
        <taxon>Bacteria</taxon>
        <taxon>Pseudomonadati</taxon>
        <taxon>Thermodesulfobacteriota</taxon>
        <taxon>Desulfovibrionia</taxon>
        <taxon>Desulfovibrionales</taxon>
        <taxon>Desulfovibrionaceae</taxon>
        <taxon>Desulfovibrio</taxon>
    </lineage>
</organism>
<dbReference type="Gene3D" id="1.10.10.60">
    <property type="entry name" value="Homeodomain-like"/>
    <property type="match status" value="1"/>
</dbReference>
<dbReference type="SUPFAM" id="SSF46689">
    <property type="entry name" value="Homeodomain-like"/>
    <property type="match status" value="1"/>
</dbReference>
<dbReference type="InterPro" id="IPR052411">
    <property type="entry name" value="c-mor_Regulatory_Protein"/>
</dbReference>
<dbReference type="RefSeq" id="WP_154510035.1">
    <property type="nucleotide sequence ID" value="NZ_JAXELC010000043.1"/>
</dbReference>
<dbReference type="NCBIfam" id="NF040785">
    <property type="entry name" value="CD3324_fam"/>
    <property type="match status" value="1"/>
</dbReference>
<accession>A0A6L5XK40</accession>
<reference evidence="1 2" key="1">
    <citation type="submission" date="2019-09" db="EMBL/GenBank/DDBJ databases">
        <title>In-depth cultivation of the pig gut microbiome towards novel bacterial diversity and tailored functional studies.</title>
        <authorList>
            <person name="Wylensek D."/>
            <person name="Hitch T.C.A."/>
            <person name="Clavel T."/>
        </authorList>
    </citation>
    <scope>NUCLEOTIDE SEQUENCE [LARGE SCALE GENOMIC DNA]</scope>
    <source>
        <strain evidence="1 2">PG-178-WT-4</strain>
    </source>
</reference>
<proteinExistence type="predicted"/>